<accession>A0A931NCZ5</accession>
<sequence>MGRGIQVDRAAVWSRYWATGAQHSCAGSFGARYDGAFERFWRAALESVSGERRVLDLCTGSGAIPRLIAAVWADDGPWHVDGVDLADVPSVAELALPEARIRLWPRTSITQLPFATASMDLITSQYGVEYGDWAQTLPEVFRVLKPQGQVCWALHAQPARPVQLARSELMHQDALLAPDGLLACAERMLPLLARAQTAKGRAQLDRDPAALNTRDLFNAAQEALAAALASSSCPDVVHEARAVVNQALQTGSAAALVKFRTQVLDAQLRLRELCEAAVSDETLRNLEHAFVDRGFEVRLTPIQERGHLMALGFQARGPGGVV</sequence>
<dbReference type="InterPro" id="IPR029063">
    <property type="entry name" value="SAM-dependent_MTases_sf"/>
</dbReference>
<name>A0A931NCZ5_9BURK</name>
<keyword evidence="3" id="KW-1185">Reference proteome</keyword>
<feature type="domain" description="Methyltransferase" evidence="1">
    <location>
        <begin position="54"/>
        <end position="148"/>
    </location>
</feature>
<evidence type="ECO:0000313" key="2">
    <source>
        <dbReference type="EMBL" id="MBH9551720.1"/>
    </source>
</evidence>
<dbReference type="Pfam" id="PF13649">
    <property type="entry name" value="Methyltransf_25"/>
    <property type="match status" value="1"/>
</dbReference>
<reference evidence="2" key="1">
    <citation type="submission" date="2020-12" db="EMBL/GenBank/DDBJ databases">
        <title>The genome sequence of Inhella sp. 4Y17.</title>
        <authorList>
            <person name="Liu Y."/>
        </authorList>
    </citation>
    <scope>NUCLEOTIDE SEQUENCE</scope>
    <source>
        <strain evidence="2">4Y10</strain>
    </source>
</reference>
<dbReference type="GO" id="GO:0008168">
    <property type="term" value="F:methyltransferase activity"/>
    <property type="evidence" value="ECO:0007669"/>
    <property type="project" value="UniProtKB-KW"/>
</dbReference>
<comment type="caution">
    <text evidence="2">The sequence shown here is derived from an EMBL/GenBank/DDBJ whole genome shotgun (WGS) entry which is preliminary data.</text>
</comment>
<dbReference type="GO" id="GO:0032259">
    <property type="term" value="P:methylation"/>
    <property type="evidence" value="ECO:0007669"/>
    <property type="project" value="UniProtKB-KW"/>
</dbReference>
<keyword evidence="2" id="KW-0489">Methyltransferase</keyword>
<evidence type="ECO:0000259" key="1">
    <source>
        <dbReference type="Pfam" id="PF13649"/>
    </source>
</evidence>
<dbReference type="Gene3D" id="3.40.50.150">
    <property type="entry name" value="Vaccinia Virus protein VP39"/>
    <property type="match status" value="1"/>
</dbReference>
<gene>
    <name evidence="2" type="ORF">I7X43_02560</name>
</gene>
<keyword evidence="2" id="KW-0808">Transferase</keyword>
<organism evidence="2 3">
    <name type="scientific">Inhella gelatinilytica</name>
    <dbReference type="NCBI Taxonomy" id="2795030"/>
    <lineage>
        <taxon>Bacteria</taxon>
        <taxon>Pseudomonadati</taxon>
        <taxon>Pseudomonadota</taxon>
        <taxon>Betaproteobacteria</taxon>
        <taxon>Burkholderiales</taxon>
        <taxon>Sphaerotilaceae</taxon>
        <taxon>Inhella</taxon>
    </lineage>
</organism>
<dbReference type="CDD" id="cd02440">
    <property type="entry name" value="AdoMet_MTases"/>
    <property type="match status" value="1"/>
</dbReference>
<dbReference type="Proteomes" id="UP000620139">
    <property type="component" value="Unassembled WGS sequence"/>
</dbReference>
<evidence type="ECO:0000313" key="3">
    <source>
        <dbReference type="Proteomes" id="UP000620139"/>
    </source>
</evidence>
<protein>
    <submittedName>
        <fullName evidence="2">Methyltransferase domain-containing protein</fullName>
    </submittedName>
</protein>
<dbReference type="EMBL" id="JAEDAL010000001">
    <property type="protein sequence ID" value="MBH9551720.1"/>
    <property type="molecule type" value="Genomic_DNA"/>
</dbReference>
<dbReference type="RefSeq" id="WP_198099322.1">
    <property type="nucleotide sequence ID" value="NZ_JAEDAL010000001.1"/>
</dbReference>
<dbReference type="SUPFAM" id="SSF53335">
    <property type="entry name" value="S-adenosyl-L-methionine-dependent methyltransferases"/>
    <property type="match status" value="1"/>
</dbReference>
<dbReference type="InterPro" id="IPR041698">
    <property type="entry name" value="Methyltransf_25"/>
</dbReference>
<dbReference type="AlphaFoldDB" id="A0A931NCZ5"/>
<proteinExistence type="predicted"/>
<dbReference type="PANTHER" id="PTHR43591">
    <property type="entry name" value="METHYLTRANSFERASE"/>
    <property type="match status" value="1"/>
</dbReference>